<reference evidence="11 12" key="1">
    <citation type="submission" date="2018-06" db="EMBL/GenBank/DDBJ databases">
        <authorList>
            <consortium name="Pathogen Informatics"/>
            <person name="Doyle S."/>
        </authorList>
    </citation>
    <scope>NUCLEOTIDE SEQUENCE [LARGE SCALE GENOMIC DNA]</scope>
    <source>
        <strain evidence="11 12">NCTC11842</strain>
    </source>
</reference>
<dbReference type="GO" id="GO:0009279">
    <property type="term" value="C:cell outer membrane"/>
    <property type="evidence" value="ECO:0007669"/>
    <property type="project" value="UniProtKB-SubCell"/>
</dbReference>
<keyword evidence="8 9" id="KW-0449">Lipoprotein</keyword>
<evidence type="ECO:0000313" key="12">
    <source>
        <dbReference type="Proteomes" id="UP000250443"/>
    </source>
</evidence>
<dbReference type="PROSITE" id="PS51257">
    <property type="entry name" value="PROKAR_LIPOPROTEIN"/>
    <property type="match status" value="1"/>
</dbReference>
<keyword evidence="9" id="KW-0732">Signal</keyword>
<evidence type="ECO:0000256" key="8">
    <source>
        <dbReference type="ARBA" id="ARBA00023288"/>
    </source>
</evidence>
<organism evidence="11 12">
    <name type="scientific">Pseudomonas luteola</name>
    <dbReference type="NCBI Taxonomy" id="47886"/>
    <lineage>
        <taxon>Bacteria</taxon>
        <taxon>Pseudomonadati</taxon>
        <taxon>Pseudomonadota</taxon>
        <taxon>Gammaproteobacteria</taxon>
        <taxon>Pseudomonadales</taxon>
        <taxon>Pseudomonadaceae</taxon>
        <taxon>Pseudomonas</taxon>
    </lineage>
</organism>
<dbReference type="SUPFAM" id="SSF56954">
    <property type="entry name" value="Outer membrane efflux proteins (OEP)"/>
    <property type="match status" value="1"/>
</dbReference>
<evidence type="ECO:0000313" key="10">
    <source>
        <dbReference type="EMBL" id="MBF8641279.1"/>
    </source>
</evidence>
<dbReference type="RefSeq" id="WP_010799069.1">
    <property type="nucleotide sequence ID" value="NZ_CP069263.1"/>
</dbReference>
<evidence type="ECO:0000256" key="6">
    <source>
        <dbReference type="ARBA" id="ARBA00023139"/>
    </source>
</evidence>
<dbReference type="Proteomes" id="UP000250443">
    <property type="component" value="Unassembled WGS sequence"/>
</dbReference>
<keyword evidence="6 9" id="KW-0564">Palmitate</keyword>
<dbReference type="GO" id="GO:0015562">
    <property type="term" value="F:efflux transmembrane transporter activity"/>
    <property type="evidence" value="ECO:0007669"/>
    <property type="project" value="InterPro"/>
</dbReference>
<dbReference type="NCBIfam" id="TIGR01845">
    <property type="entry name" value="outer_NodT"/>
    <property type="match status" value="1"/>
</dbReference>
<dbReference type="Pfam" id="PF02321">
    <property type="entry name" value="OEP"/>
    <property type="match status" value="2"/>
</dbReference>
<dbReference type="InterPro" id="IPR003423">
    <property type="entry name" value="OMP_efflux"/>
</dbReference>
<reference evidence="10 13" key="2">
    <citation type="submission" date="2020-10" db="EMBL/GenBank/DDBJ databases">
        <title>Genome sequences of Pseudomonas isolates.</title>
        <authorList>
            <person name="Wessels L."/>
            <person name="Reich F."/>
            <person name="Hammerl J."/>
        </authorList>
    </citation>
    <scope>NUCLEOTIDE SEQUENCE [LARGE SCALE GENOMIC DNA]</scope>
    <source>
        <strain evidence="10 13">20-MO00624-0</strain>
    </source>
</reference>
<dbReference type="EMBL" id="JADMCD010000005">
    <property type="protein sequence ID" value="MBF8641279.1"/>
    <property type="molecule type" value="Genomic_DNA"/>
</dbReference>
<evidence type="ECO:0000256" key="2">
    <source>
        <dbReference type="ARBA" id="ARBA00007613"/>
    </source>
</evidence>
<comment type="similarity">
    <text evidence="2 9">Belongs to the outer membrane factor (OMF) (TC 1.B.17) family.</text>
</comment>
<dbReference type="Gene3D" id="2.20.200.10">
    <property type="entry name" value="Outer membrane efflux proteins (OEP)"/>
    <property type="match status" value="1"/>
</dbReference>
<dbReference type="PANTHER" id="PTHR30203">
    <property type="entry name" value="OUTER MEMBRANE CATION EFFLUX PROTEIN"/>
    <property type="match status" value="1"/>
</dbReference>
<protein>
    <submittedName>
        <fullName evidence="10">Efflux transporter outer membrane subunit</fullName>
    </submittedName>
    <submittedName>
        <fullName evidence="11">Outer membrane protein OprM</fullName>
    </submittedName>
</protein>
<keyword evidence="7" id="KW-0998">Cell outer membrane</keyword>
<accession>A0A2X2D6H1</accession>
<feature type="chain" id="PRO_5015797758" evidence="9">
    <location>
        <begin position="20"/>
        <end position="475"/>
    </location>
</feature>
<evidence type="ECO:0000256" key="3">
    <source>
        <dbReference type="ARBA" id="ARBA00022452"/>
    </source>
</evidence>
<keyword evidence="3 9" id="KW-1134">Transmembrane beta strand</keyword>
<feature type="signal peptide" evidence="9">
    <location>
        <begin position="1"/>
        <end position="19"/>
    </location>
</feature>
<dbReference type="Proteomes" id="UP000626180">
    <property type="component" value="Unassembled WGS sequence"/>
</dbReference>
<name>A0A2X2D6H1_PSELU</name>
<dbReference type="InterPro" id="IPR010131">
    <property type="entry name" value="MdtP/NodT-like"/>
</dbReference>
<keyword evidence="5 9" id="KW-0472">Membrane</keyword>
<gene>
    <name evidence="11" type="primary">oprM_6</name>
    <name evidence="10" type="ORF">IRZ65_11345</name>
    <name evidence="11" type="ORF">NCTC11842_05358</name>
</gene>
<keyword evidence="4 9" id="KW-0812">Transmembrane</keyword>
<comment type="subcellular location">
    <subcellularLocation>
        <location evidence="1 9">Cell outer membrane</location>
        <topology evidence="1 9">Lipid-anchor</topology>
    </subcellularLocation>
</comment>
<dbReference type="PANTHER" id="PTHR30203:SF32">
    <property type="entry name" value="CATION EFFLUX SYSTEM PROTEIN CUSC"/>
    <property type="match status" value="1"/>
</dbReference>
<evidence type="ECO:0000313" key="13">
    <source>
        <dbReference type="Proteomes" id="UP000626180"/>
    </source>
</evidence>
<dbReference type="Gene3D" id="1.20.1600.10">
    <property type="entry name" value="Outer membrane efflux proteins (OEP)"/>
    <property type="match status" value="1"/>
</dbReference>
<dbReference type="EMBL" id="UAUF01000015">
    <property type="protein sequence ID" value="SPZ16327.1"/>
    <property type="molecule type" value="Genomic_DNA"/>
</dbReference>
<evidence type="ECO:0000313" key="11">
    <source>
        <dbReference type="EMBL" id="SPZ16327.1"/>
    </source>
</evidence>
<evidence type="ECO:0000256" key="4">
    <source>
        <dbReference type="ARBA" id="ARBA00022692"/>
    </source>
</evidence>
<evidence type="ECO:0000256" key="9">
    <source>
        <dbReference type="RuleBase" id="RU362097"/>
    </source>
</evidence>
<evidence type="ECO:0000256" key="5">
    <source>
        <dbReference type="ARBA" id="ARBA00023136"/>
    </source>
</evidence>
<sequence>MSKLTVLLLAGLLGACSLAPTYEQPPAPIPADYPVVSAPVNPAETVPDWQALFTDPRLRRLIEIGLNQNRDLRMAVLRVEEARAQYRIQRADLLPNVSVSGSATRQRSPSLGLENTGGLPAQAVSSGSQVTNLYTVGVGLSTYEVDLFGRVRNLRDAALGEYLALQETRRSVELSLIAEIATAYTNQRALRERMAITRQAYESRQQSLELIHQRFDYGIGSELDIAQAQTLLETTASDLATLERSIGQADNAMALLLGQPLPHDLSPALSLERQGLDKPLPAGLPADLLTRRPDIQAAEARLKANYATIGAARAAFFPSISLTGNTGFSSAELSDLFNGGNRSWSFTPQINLPIFTGGRNRAQLEVATLRKEISVAEYEKSIQTAFKEVSDELVARQPLQRQLDAQERLRDSAARSLVLAQQRYQQGLDEYLTQLDSQRTLYQAENTLIDTRLQLALSQINLFKSLGGGWSRDRP</sequence>
<evidence type="ECO:0000256" key="1">
    <source>
        <dbReference type="ARBA" id="ARBA00004459"/>
    </source>
</evidence>
<proteinExistence type="inferred from homology"/>
<evidence type="ECO:0000256" key="7">
    <source>
        <dbReference type="ARBA" id="ARBA00023237"/>
    </source>
</evidence>
<keyword evidence="13" id="KW-1185">Reference proteome</keyword>
<dbReference type="AlphaFoldDB" id="A0A2X2D6H1"/>